<accession>A0ABP1RKJ0</accession>
<dbReference type="InterPro" id="IPR037120">
    <property type="entry name" value="Haem_peroxidase_sf_animal"/>
</dbReference>
<evidence type="ECO:0000313" key="3">
    <source>
        <dbReference type="EMBL" id="CAL8129544.1"/>
    </source>
</evidence>
<gene>
    <name evidence="3" type="ORF">ODALV1_LOCUS23265</name>
</gene>
<evidence type="ECO:0008006" key="5">
    <source>
        <dbReference type="Google" id="ProtNLM"/>
    </source>
</evidence>
<protein>
    <recommendedName>
        <fullName evidence="5">Chorion peroxidase</fullName>
    </recommendedName>
</protein>
<dbReference type="InterPro" id="IPR019791">
    <property type="entry name" value="Haem_peroxidase_animal"/>
</dbReference>
<dbReference type="Gene3D" id="1.10.640.10">
    <property type="entry name" value="Haem peroxidase domain superfamily, animal type"/>
    <property type="match status" value="1"/>
</dbReference>
<comment type="caution">
    <text evidence="3">The sequence shown here is derived from an EMBL/GenBank/DDBJ whole genome shotgun (WGS) entry which is preliminary data.</text>
</comment>
<keyword evidence="2" id="KW-0732">Signal</keyword>
<feature type="chain" id="PRO_5045554950" description="Chorion peroxidase" evidence="2">
    <location>
        <begin position="21"/>
        <end position="665"/>
    </location>
</feature>
<evidence type="ECO:0000313" key="4">
    <source>
        <dbReference type="Proteomes" id="UP001642540"/>
    </source>
</evidence>
<dbReference type="PANTHER" id="PTHR11475:SF143">
    <property type="entry name" value="PUTATIVE-RELATED"/>
    <property type="match status" value="1"/>
</dbReference>
<dbReference type="Proteomes" id="UP001642540">
    <property type="component" value="Unassembled WGS sequence"/>
</dbReference>
<organism evidence="3 4">
    <name type="scientific">Orchesella dallaii</name>
    <dbReference type="NCBI Taxonomy" id="48710"/>
    <lineage>
        <taxon>Eukaryota</taxon>
        <taxon>Metazoa</taxon>
        <taxon>Ecdysozoa</taxon>
        <taxon>Arthropoda</taxon>
        <taxon>Hexapoda</taxon>
        <taxon>Collembola</taxon>
        <taxon>Entomobryomorpha</taxon>
        <taxon>Entomobryoidea</taxon>
        <taxon>Orchesellidae</taxon>
        <taxon>Orchesellinae</taxon>
        <taxon>Orchesella</taxon>
    </lineage>
</organism>
<evidence type="ECO:0000256" key="2">
    <source>
        <dbReference type="SAM" id="SignalP"/>
    </source>
</evidence>
<name>A0ABP1RKJ0_9HEXA</name>
<keyword evidence="4" id="KW-1185">Reference proteome</keyword>
<keyword evidence="1" id="KW-0560">Oxidoreductase</keyword>
<evidence type="ECO:0000256" key="1">
    <source>
        <dbReference type="ARBA" id="ARBA00022559"/>
    </source>
</evidence>
<dbReference type="SUPFAM" id="SSF48113">
    <property type="entry name" value="Heme-dependent peroxidases"/>
    <property type="match status" value="1"/>
</dbReference>
<feature type="signal peptide" evidence="2">
    <location>
        <begin position="1"/>
        <end position="20"/>
    </location>
</feature>
<dbReference type="PRINTS" id="PR00457">
    <property type="entry name" value="ANPEROXIDASE"/>
</dbReference>
<dbReference type="InterPro" id="IPR010255">
    <property type="entry name" value="Haem_peroxidase_sf"/>
</dbReference>
<dbReference type="PANTHER" id="PTHR11475">
    <property type="entry name" value="OXIDASE/PEROXIDASE"/>
    <property type="match status" value="1"/>
</dbReference>
<dbReference type="Pfam" id="PF03098">
    <property type="entry name" value="An_peroxidase"/>
    <property type="match status" value="1"/>
</dbReference>
<dbReference type="EMBL" id="CAXLJM020000078">
    <property type="protein sequence ID" value="CAL8129544.1"/>
    <property type="molecule type" value="Genomic_DNA"/>
</dbReference>
<reference evidence="3 4" key="1">
    <citation type="submission" date="2024-08" db="EMBL/GenBank/DDBJ databases">
        <authorList>
            <person name="Cucini C."/>
            <person name="Frati F."/>
        </authorList>
    </citation>
    <scope>NUCLEOTIDE SEQUENCE [LARGE SCALE GENOMIC DNA]</scope>
</reference>
<sequence length="665" mass="73510">MRSFVGLTVLLGTLLCFASSASIDQEAVDAAWAEATKCYQERVLNSTIHGASSRARRSTKITPESEVMSENSNIYGIYEEIVMKKHKLTKRQAAGTQTPAACQIPGFNCNGANIARYRTPDGTCNNLNNPLWGTRNRAFNRVAQAAYEDGFNAPRGNFQSYLPNPRIISTTVHFDNNPVNPQVTNMLPQFGQFLDHDITLTPEANSQCCSNPNSNVDCWSIPISTNDAFYARRSVPQRCMDFTRSTTCSQGGVRQQTNANTAYLDLSQVYGSDLQRTRTLRSMNRGLLVTNPSLTGFLPTGAQVGLQVQGTFVAGDDRINEMPGLAVMHNIFLMEHNRIAREFATLVPSASDETLFQETRRVMIALWQNFIYNEYLPIVLGPRTMTEYNLNLPSSGYSSYSSTTDATIFNSFATAAYRFGHSMVAGIVRLITASNGQAGSYAIADHYFQSGQITQSNGQGYDMILRSLLTQNAPAMDRHVTTGVTNFLFRQPNQDFGSDLIARNIQRGRDHGLPSYNVYRQLCGLTSLSTSWNTRPAEVTSDGWTATSQVYGNNGNNPQQIDLFTGGLIELPVQGGLTGPTFNCLKAVQFQRLKDGDRYFFTHNTGSYALTATQLSQIRNQRLSDMICRNSQQPDAPLNAFLIPSSNNPSVSCSNRTPLNLRVFT</sequence>
<proteinExistence type="predicted"/>
<dbReference type="PROSITE" id="PS50292">
    <property type="entry name" value="PEROXIDASE_3"/>
    <property type="match status" value="1"/>
</dbReference>
<dbReference type="CDD" id="cd09823">
    <property type="entry name" value="peroxinectin_like"/>
    <property type="match status" value="1"/>
</dbReference>
<keyword evidence="1" id="KW-0575">Peroxidase</keyword>